<sequence length="98" mass="10342">MAQGLDEASARATASGLVDEPGALTLPETMRPLIDLVLATLGQWRMAGGGMGPLRPVALDLGAVDVAARWLGITPDAALLRDLRVIEHEALMLMRSEP</sequence>
<accession>A0A099GMD4</accession>
<dbReference type="AlphaFoldDB" id="A0A099GMD4"/>
<dbReference type="Proteomes" id="UP000029858">
    <property type="component" value="Unassembled WGS sequence"/>
</dbReference>
<proteinExistence type="predicted"/>
<name>A0A099GMD4_9RHOB</name>
<reference evidence="1 2" key="1">
    <citation type="submission" date="2014-09" db="EMBL/GenBank/DDBJ databases">
        <authorList>
            <person name="McGinnis J.M."/>
            <person name="Wolfgang W.J."/>
        </authorList>
    </citation>
    <scope>NUCLEOTIDE SEQUENCE [LARGE SCALE GENOMIC DNA]</scope>
    <source>
        <strain evidence="1 2">5503</strain>
    </source>
</reference>
<comment type="caution">
    <text evidence="1">The sequence shown here is derived from an EMBL/GenBank/DDBJ whole genome shotgun (WGS) entry which is preliminary data.</text>
</comment>
<evidence type="ECO:0000313" key="2">
    <source>
        <dbReference type="Proteomes" id="UP000029858"/>
    </source>
</evidence>
<evidence type="ECO:0000313" key="1">
    <source>
        <dbReference type="EMBL" id="KGJ23278.1"/>
    </source>
</evidence>
<dbReference type="EMBL" id="JRKQ01000008">
    <property type="protein sequence ID" value="KGJ23278.1"/>
    <property type="molecule type" value="Genomic_DNA"/>
</dbReference>
<organism evidence="1 2">
    <name type="scientific">Paracoccus sanguinis</name>
    <dbReference type="NCBI Taxonomy" id="1545044"/>
    <lineage>
        <taxon>Bacteria</taxon>
        <taxon>Pseudomonadati</taxon>
        <taxon>Pseudomonadota</taxon>
        <taxon>Alphaproteobacteria</taxon>
        <taxon>Rhodobacterales</taxon>
        <taxon>Paracoccaceae</taxon>
        <taxon>Paracoccus</taxon>
    </lineage>
</organism>
<protein>
    <submittedName>
        <fullName evidence="1">Uncharacterized protein</fullName>
    </submittedName>
</protein>
<dbReference type="RefSeq" id="WP_036707364.1">
    <property type="nucleotide sequence ID" value="NZ_JRKQ01000008.1"/>
</dbReference>
<reference evidence="1 2" key="2">
    <citation type="submission" date="2014-10" db="EMBL/GenBank/DDBJ databases">
        <title>Paracoccus sanguinis sp. nov., isolated from clinical specimens of New York State patients.</title>
        <authorList>
            <person name="Mingle L.A."/>
            <person name="Cole J.A."/>
            <person name="Lapierre P."/>
            <person name="Musser K.A."/>
        </authorList>
    </citation>
    <scope>NUCLEOTIDE SEQUENCE [LARGE SCALE GENOMIC DNA]</scope>
    <source>
        <strain evidence="1 2">5503</strain>
    </source>
</reference>
<gene>
    <name evidence="1" type="ORF">IX56_03200</name>
</gene>